<keyword evidence="3" id="KW-1015">Disulfide bond</keyword>
<proteinExistence type="predicted"/>
<name>A0A6P7WLI2_9AMPH</name>
<dbReference type="GO" id="GO:0072377">
    <property type="term" value="P:blood coagulation, common pathway"/>
    <property type="evidence" value="ECO:0007669"/>
    <property type="project" value="TreeGrafter"/>
</dbReference>
<dbReference type="InParanoid" id="A0A6P7WLI2"/>
<dbReference type="SMART" id="SM00186">
    <property type="entry name" value="FBG"/>
    <property type="match status" value="1"/>
</dbReference>
<feature type="domain" description="Fibrinogen C-terminal" evidence="5">
    <location>
        <begin position="10"/>
        <end position="194"/>
    </location>
</feature>
<dbReference type="GO" id="GO:0042730">
    <property type="term" value="P:fibrinolysis"/>
    <property type="evidence" value="ECO:0007669"/>
    <property type="project" value="TreeGrafter"/>
</dbReference>
<dbReference type="Proteomes" id="UP000515156">
    <property type="component" value="Chromosome 13"/>
</dbReference>
<reference evidence="7" key="1">
    <citation type="submission" date="2025-08" db="UniProtKB">
        <authorList>
            <consortium name="RefSeq"/>
        </authorList>
    </citation>
    <scope>IDENTIFICATION</scope>
</reference>
<keyword evidence="6" id="KW-1185">Reference proteome</keyword>
<dbReference type="InterPro" id="IPR037579">
    <property type="entry name" value="FIB_ANG-like"/>
</dbReference>
<evidence type="ECO:0000256" key="4">
    <source>
        <dbReference type="ARBA" id="ARBA00023180"/>
    </source>
</evidence>
<dbReference type="OrthoDB" id="7735550at2759"/>
<protein>
    <submittedName>
        <fullName evidence="7">Fibrinogen-like protein 1-like protein</fullName>
    </submittedName>
</protein>
<keyword evidence="4" id="KW-0325">Glycoprotein</keyword>
<comment type="subcellular location">
    <subcellularLocation>
        <location evidence="1">Secreted</location>
    </subcellularLocation>
</comment>
<dbReference type="SUPFAM" id="SSF56496">
    <property type="entry name" value="Fibrinogen C-terminal domain-like"/>
    <property type="match status" value="1"/>
</dbReference>
<accession>A0A6P7WLI2</accession>
<dbReference type="InterPro" id="IPR036056">
    <property type="entry name" value="Fibrinogen-like_C"/>
</dbReference>
<dbReference type="PANTHER" id="PTHR47221:SF5">
    <property type="entry name" value="FIBRINOGEN C-TERMINAL DOMAIN-CONTAINING PROTEIN"/>
    <property type="match status" value="1"/>
</dbReference>
<evidence type="ECO:0000256" key="1">
    <source>
        <dbReference type="ARBA" id="ARBA00004613"/>
    </source>
</evidence>
<sequence length="269" mass="30156">MSEILNYSPLDSVVYPEDCDGIPWGQQSGLYIIQPAVGHRLVVNCDMKKSGGGWTVIQRNTYNSRTNWNVPWENYKRGFGSPQEDHWLGNQPVHLLTSQKHYKVRFVLQDASGIEKFADYDSFSLEGELSCFRLRLGQYSGTAGDALTTDESHAMHDNMKFSTYDKDNDRSIANCASRAGGGWWYDNCRFANLNTKTEIYWQGLCPGNCKSTAILIKPSNFCEEDGGAEVASKGVGCSRGKVPGWYFNSLLNFAMLVTLTTFSSKIPQY</sequence>
<dbReference type="InterPro" id="IPR002181">
    <property type="entry name" value="Fibrinogen_a/b/g_C_dom"/>
</dbReference>
<dbReference type="GO" id="GO:0005577">
    <property type="term" value="C:fibrinogen complex"/>
    <property type="evidence" value="ECO:0007669"/>
    <property type="project" value="TreeGrafter"/>
</dbReference>
<dbReference type="KEGG" id="muo:115456753"/>
<dbReference type="RefSeq" id="XP_030041886.1">
    <property type="nucleotide sequence ID" value="XM_030186026.1"/>
</dbReference>
<dbReference type="AlphaFoldDB" id="A0A6P7WLI2"/>
<dbReference type="GO" id="GO:0034116">
    <property type="term" value="P:positive regulation of heterotypic cell-cell adhesion"/>
    <property type="evidence" value="ECO:0007669"/>
    <property type="project" value="TreeGrafter"/>
</dbReference>
<dbReference type="GeneID" id="115456753"/>
<dbReference type="Pfam" id="PF00147">
    <property type="entry name" value="Fibrinogen_C"/>
    <property type="match status" value="1"/>
</dbReference>
<dbReference type="Gene3D" id="3.90.215.10">
    <property type="entry name" value="Gamma Fibrinogen, chain A, domain 1"/>
    <property type="match status" value="1"/>
</dbReference>
<dbReference type="GO" id="GO:0070527">
    <property type="term" value="P:platelet aggregation"/>
    <property type="evidence" value="ECO:0007669"/>
    <property type="project" value="TreeGrafter"/>
</dbReference>
<organism evidence="6 7">
    <name type="scientific">Microcaecilia unicolor</name>
    <dbReference type="NCBI Taxonomy" id="1415580"/>
    <lineage>
        <taxon>Eukaryota</taxon>
        <taxon>Metazoa</taxon>
        <taxon>Chordata</taxon>
        <taxon>Craniata</taxon>
        <taxon>Vertebrata</taxon>
        <taxon>Euteleostomi</taxon>
        <taxon>Amphibia</taxon>
        <taxon>Gymnophiona</taxon>
        <taxon>Siphonopidae</taxon>
        <taxon>Microcaecilia</taxon>
    </lineage>
</organism>
<evidence type="ECO:0000259" key="5">
    <source>
        <dbReference type="PROSITE" id="PS51406"/>
    </source>
</evidence>
<dbReference type="PANTHER" id="PTHR47221">
    <property type="entry name" value="FIBRINOGEN ALPHA CHAIN"/>
    <property type="match status" value="1"/>
</dbReference>
<gene>
    <name evidence="7" type="primary">LOC115456753</name>
</gene>
<dbReference type="CDD" id="cd00087">
    <property type="entry name" value="FReD"/>
    <property type="match status" value="1"/>
</dbReference>
<dbReference type="PROSITE" id="PS51406">
    <property type="entry name" value="FIBRINOGEN_C_2"/>
    <property type="match status" value="1"/>
</dbReference>
<evidence type="ECO:0000256" key="2">
    <source>
        <dbReference type="ARBA" id="ARBA00022525"/>
    </source>
</evidence>
<evidence type="ECO:0000256" key="3">
    <source>
        <dbReference type="ARBA" id="ARBA00023157"/>
    </source>
</evidence>
<dbReference type="GO" id="GO:0030674">
    <property type="term" value="F:protein-macromolecule adaptor activity"/>
    <property type="evidence" value="ECO:0007669"/>
    <property type="project" value="TreeGrafter"/>
</dbReference>
<dbReference type="InterPro" id="IPR014716">
    <property type="entry name" value="Fibrinogen_a/b/g_C_1"/>
</dbReference>
<evidence type="ECO:0000313" key="7">
    <source>
        <dbReference type="RefSeq" id="XP_030041886.1"/>
    </source>
</evidence>
<keyword evidence="2" id="KW-0964">Secreted</keyword>
<dbReference type="GO" id="GO:0005201">
    <property type="term" value="F:extracellular matrix structural constituent"/>
    <property type="evidence" value="ECO:0007669"/>
    <property type="project" value="TreeGrafter"/>
</dbReference>
<evidence type="ECO:0000313" key="6">
    <source>
        <dbReference type="Proteomes" id="UP000515156"/>
    </source>
</evidence>